<dbReference type="AlphaFoldDB" id="A0A8I0S6U3"/>
<evidence type="ECO:0000259" key="2">
    <source>
        <dbReference type="Pfam" id="PF00535"/>
    </source>
</evidence>
<dbReference type="RefSeq" id="WP_194674188.1">
    <property type="nucleotide sequence ID" value="NZ_CP040786.1"/>
</dbReference>
<feature type="region of interest" description="Disordered" evidence="1">
    <location>
        <begin position="1"/>
        <end position="53"/>
    </location>
</feature>
<dbReference type="CDD" id="cd00761">
    <property type="entry name" value="Glyco_tranf_GTA_type"/>
    <property type="match status" value="1"/>
</dbReference>
<feature type="compositionally biased region" description="Low complexity" evidence="1">
    <location>
        <begin position="33"/>
        <end position="53"/>
    </location>
</feature>
<dbReference type="EMBL" id="JADKRP010000001">
    <property type="protein sequence ID" value="MBF4629991.1"/>
    <property type="molecule type" value="Genomic_DNA"/>
</dbReference>
<dbReference type="SUPFAM" id="SSF53448">
    <property type="entry name" value="Nucleotide-diphospho-sugar transferases"/>
    <property type="match status" value="1"/>
</dbReference>
<dbReference type="Gene3D" id="3.90.550.10">
    <property type="entry name" value="Spore Coat Polysaccharide Biosynthesis Protein SpsA, Chain A"/>
    <property type="match status" value="1"/>
</dbReference>
<sequence length="337" mass="35970">MLVGRSVARPRLHPDARPGPLARLGDRARGGMATTRPAAPGADAALPAGRPGRPTVSVVIPVRDDAGHLRACLQALARQTVPPDEVVVVDNASRDDSADVAREAGARVVHEGVVGIPAAASAGYDAARHEVIARLDADCVPPADWIERLGDVLAARPDVAAVTGAARFLDGPRALRGIAAVAYLGAYFASVTLALGHPPLFGSNFALRRDAWLDVRDEVHREGTHLHDDIDLSVHLGPERRIVLDPHLGMGISMRPLTRPSTLPLRMSRGMASLTVHWPHELPWLRWWRTGARVLDERRARRVAGARRERAVGAGSVPTGSLPVSSPEAARRPGPAR</sequence>
<dbReference type="InterPro" id="IPR050834">
    <property type="entry name" value="Glycosyltransf_2"/>
</dbReference>
<keyword evidence="4" id="KW-1185">Reference proteome</keyword>
<evidence type="ECO:0000256" key="1">
    <source>
        <dbReference type="SAM" id="MobiDB-lite"/>
    </source>
</evidence>
<dbReference type="PANTHER" id="PTHR43685">
    <property type="entry name" value="GLYCOSYLTRANSFERASE"/>
    <property type="match status" value="1"/>
</dbReference>
<feature type="domain" description="Glycosyltransferase 2-like" evidence="2">
    <location>
        <begin position="57"/>
        <end position="211"/>
    </location>
</feature>
<dbReference type="InterPro" id="IPR001173">
    <property type="entry name" value="Glyco_trans_2-like"/>
</dbReference>
<dbReference type="PANTHER" id="PTHR43685:SF2">
    <property type="entry name" value="GLYCOSYLTRANSFERASE 2-LIKE DOMAIN-CONTAINING PROTEIN"/>
    <property type="match status" value="1"/>
</dbReference>
<accession>A0A8I0S6U3</accession>
<protein>
    <submittedName>
        <fullName evidence="3">Glycosyltransferase family 2 protein</fullName>
    </submittedName>
</protein>
<dbReference type="Proteomes" id="UP000634579">
    <property type="component" value="Unassembled WGS sequence"/>
</dbReference>
<keyword evidence="3" id="KW-0808">Transferase</keyword>
<dbReference type="GO" id="GO:0016740">
    <property type="term" value="F:transferase activity"/>
    <property type="evidence" value="ECO:0007669"/>
    <property type="project" value="UniProtKB-KW"/>
</dbReference>
<dbReference type="InterPro" id="IPR029044">
    <property type="entry name" value="Nucleotide-diphossugar_trans"/>
</dbReference>
<name>A0A8I0S6U3_9MICO</name>
<gene>
    <name evidence="3" type="ORF">ITJ42_02030</name>
</gene>
<evidence type="ECO:0000313" key="4">
    <source>
        <dbReference type="Proteomes" id="UP000634579"/>
    </source>
</evidence>
<dbReference type="Pfam" id="PF00535">
    <property type="entry name" value="Glycos_transf_2"/>
    <property type="match status" value="1"/>
</dbReference>
<proteinExistence type="predicted"/>
<feature type="region of interest" description="Disordered" evidence="1">
    <location>
        <begin position="304"/>
        <end position="337"/>
    </location>
</feature>
<comment type="caution">
    <text evidence="3">The sequence shown here is derived from an EMBL/GenBank/DDBJ whole genome shotgun (WGS) entry which is preliminary data.</text>
</comment>
<evidence type="ECO:0000313" key="3">
    <source>
        <dbReference type="EMBL" id="MBF4629991.1"/>
    </source>
</evidence>
<reference evidence="3 4" key="1">
    <citation type="submission" date="2020-10" db="EMBL/GenBank/DDBJ databases">
        <title>Draft genome sequences of plant-associated actinobacteria.</title>
        <authorList>
            <person name="Tarlachkov S.V."/>
            <person name="Starodumova I.P."/>
            <person name="Dorofeeva L.V."/>
            <person name="Prisyazhnaya N.V."/>
            <person name="Roubtsova T.V."/>
            <person name="Chizhov V.N."/>
            <person name="Nadler S.A."/>
            <person name="Subbotin S.A."/>
            <person name="Evtushenko L.I."/>
        </authorList>
    </citation>
    <scope>NUCLEOTIDE SEQUENCE [LARGE SCALE GENOMIC DNA]</scope>
    <source>
        <strain evidence="3 4">VKM Ac-2886</strain>
    </source>
</reference>
<organism evidence="3 4">
    <name type="scientific">Clavibacter phaseoli</name>
    <dbReference type="NCBI Taxonomy" id="1734031"/>
    <lineage>
        <taxon>Bacteria</taxon>
        <taxon>Bacillati</taxon>
        <taxon>Actinomycetota</taxon>
        <taxon>Actinomycetes</taxon>
        <taxon>Micrococcales</taxon>
        <taxon>Microbacteriaceae</taxon>
        <taxon>Clavibacter</taxon>
    </lineage>
</organism>